<dbReference type="GO" id="GO:0016301">
    <property type="term" value="F:kinase activity"/>
    <property type="evidence" value="ECO:0007669"/>
    <property type="project" value="UniProtKB-KW"/>
</dbReference>
<keyword evidence="1" id="KW-0808">Transferase</keyword>
<proteinExistence type="predicted"/>
<evidence type="ECO:0000313" key="2">
    <source>
        <dbReference type="Proteomes" id="UP000265520"/>
    </source>
</evidence>
<sequence length="69" mass="7778">ISPSKLAPERIELETLRRSTLSRPKPIPPDQPKWIPMETILLTLLLERFCTLAKESSIIVERGAALSPE</sequence>
<accession>A0A392NU51</accession>
<dbReference type="Proteomes" id="UP000265520">
    <property type="component" value="Unassembled WGS sequence"/>
</dbReference>
<feature type="non-terminal residue" evidence="1">
    <location>
        <position position="1"/>
    </location>
</feature>
<dbReference type="EMBL" id="LXQA010051899">
    <property type="protein sequence ID" value="MCI03353.1"/>
    <property type="molecule type" value="Genomic_DNA"/>
</dbReference>
<organism evidence="1 2">
    <name type="scientific">Trifolium medium</name>
    <dbReference type="NCBI Taxonomy" id="97028"/>
    <lineage>
        <taxon>Eukaryota</taxon>
        <taxon>Viridiplantae</taxon>
        <taxon>Streptophyta</taxon>
        <taxon>Embryophyta</taxon>
        <taxon>Tracheophyta</taxon>
        <taxon>Spermatophyta</taxon>
        <taxon>Magnoliopsida</taxon>
        <taxon>eudicotyledons</taxon>
        <taxon>Gunneridae</taxon>
        <taxon>Pentapetalae</taxon>
        <taxon>rosids</taxon>
        <taxon>fabids</taxon>
        <taxon>Fabales</taxon>
        <taxon>Fabaceae</taxon>
        <taxon>Papilionoideae</taxon>
        <taxon>50 kb inversion clade</taxon>
        <taxon>NPAAA clade</taxon>
        <taxon>Hologalegina</taxon>
        <taxon>IRL clade</taxon>
        <taxon>Trifolieae</taxon>
        <taxon>Trifolium</taxon>
    </lineage>
</organism>
<comment type="caution">
    <text evidence="1">The sequence shown here is derived from an EMBL/GenBank/DDBJ whole genome shotgun (WGS) entry which is preliminary data.</text>
</comment>
<keyword evidence="1" id="KW-0418">Kinase</keyword>
<keyword evidence="2" id="KW-1185">Reference proteome</keyword>
<reference evidence="1 2" key="1">
    <citation type="journal article" date="2018" name="Front. Plant Sci.">
        <title>Red Clover (Trifolium pratense) and Zigzag Clover (T. medium) - A Picture of Genomic Similarities and Differences.</title>
        <authorList>
            <person name="Dluhosova J."/>
            <person name="Istvanek J."/>
            <person name="Nedelnik J."/>
            <person name="Repkova J."/>
        </authorList>
    </citation>
    <scope>NUCLEOTIDE SEQUENCE [LARGE SCALE GENOMIC DNA]</scope>
    <source>
        <strain evidence="2">cv. 10/8</strain>
        <tissue evidence="1">Leaf</tissue>
    </source>
</reference>
<protein>
    <submittedName>
        <fullName evidence="1">Kinase-like protein</fullName>
    </submittedName>
</protein>
<evidence type="ECO:0000313" key="1">
    <source>
        <dbReference type="EMBL" id="MCI03353.1"/>
    </source>
</evidence>
<name>A0A392NU51_9FABA</name>
<dbReference type="AlphaFoldDB" id="A0A392NU51"/>